<dbReference type="GO" id="GO:0016747">
    <property type="term" value="F:acyltransferase activity, transferring groups other than amino-acyl groups"/>
    <property type="evidence" value="ECO:0007669"/>
    <property type="project" value="InterPro"/>
</dbReference>
<gene>
    <name evidence="4" type="ORF">LL252_00080</name>
</gene>
<evidence type="ECO:0000313" key="5">
    <source>
        <dbReference type="Proteomes" id="UP001108027"/>
    </source>
</evidence>
<keyword evidence="5" id="KW-1185">Reference proteome</keyword>
<dbReference type="Pfam" id="PF00583">
    <property type="entry name" value="Acetyltransf_1"/>
    <property type="match status" value="1"/>
</dbReference>
<accession>A0A9Q3UGX5</accession>
<dbReference type="PANTHER" id="PTHR43877:SF2">
    <property type="entry name" value="AMINOALKYLPHOSPHONATE N-ACETYLTRANSFERASE-RELATED"/>
    <property type="match status" value="1"/>
</dbReference>
<evidence type="ECO:0000256" key="1">
    <source>
        <dbReference type="ARBA" id="ARBA00022679"/>
    </source>
</evidence>
<dbReference type="SUPFAM" id="SSF55729">
    <property type="entry name" value="Acyl-CoA N-acyltransferases (Nat)"/>
    <property type="match status" value="1"/>
</dbReference>
<dbReference type="InterPro" id="IPR000182">
    <property type="entry name" value="GNAT_dom"/>
</dbReference>
<evidence type="ECO:0000259" key="3">
    <source>
        <dbReference type="PROSITE" id="PS51186"/>
    </source>
</evidence>
<evidence type="ECO:0000313" key="4">
    <source>
        <dbReference type="EMBL" id="MCC4306951.1"/>
    </source>
</evidence>
<dbReference type="Gene3D" id="3.40.630.30">
    <property type="match status" value="1"/>
</dbReference>
<name>A0A9Q3UGX5_9GAMM</name>
<dbReference type="PANTHER" id="PTHR43877">
    <property type="entry name" value="AMINOALKYLPHOSPHONATE N-ACETYLTRANSFERASE-RELATED-RELATED"/>
    <property type="match status" value="1"/>
</dbReference>
<keyword evidence="2" id="KW-0012">Acyltransferase</keyword>
<feature type="domain" description="N-acetyltransferase" evidence="3">
    <location>
        <begin position="2"/>
        <end position="135"/>
    </location>
</feature>
<protein>
    <submittedName>
        <fullName evidence="4">GNAT family N-acetyltransferase</fullName>
    </submittedName>
</protein>
<dbReference type="InterPro" id="IPR050832">
    <property type="entry name" value="Bact_Acetyltransf"/>
</dbReference>
<dbReference type="EMBL" id="JAJGNA010000001">
    <property type="protein sequence ID" value="MCC4306951.1"/>
    <property type="molecule type" value="Genomic_DNA"/>
</dbReference>
<dbReference type="PROSITE" id="PS51186">
    <property type="entry name" value="GNAT"/>
    <property type="match status" value="1"/>
</dbReference>
<organism evidence="4 5">
    <name type="scientific">Alloalcanivorax marinus</name>
    <dbReference type="NCBI Taxonomy" id="1177169"/>
    <lineage>
        <taxon>Bacteria</taxon>
        <taxon>Pseudomonadati</taxon>
        <taxon>Pseudomonadota</taxon>
        <taxon>Gammaproteobacteria</taxon>
        <taxon>Oceanospirillales</taxon>
        <taxon>Alcanivoracaceae</taxon>
        <taxon>Alloalcanivorax</taxon>
    </lineage>
</organism>
<dbReference type="Proteomes" id="UP001108027">
    <property type="component" value="Unassembled WGS sequence"/>
</dbReference>
<keyword evidence="1" id="KW-0808">Transferase</keyword>
<comment type="caution">
    <text evidence="4">The sequence shown here is derived from an EMBL/GenBank/DDBJ whole genome shotgun (WGS) entry which is preliminary data.</text>
</comment>
<evidence type="ECO:0000256" key="2">
    <source>
        <dbReference type="ARBA" id="ARBA00023315"/>
    </source>
</evidence>
<reference evidence="4" key="1">
    <citation type="submission" date="2021-10" db="EMBL/GenBank/DDBJ databases">
        <title>The diversity and Nitrogen Metabolism of Culturable Nitrate-Utilizing Bacteria Within the Oxygen Minimum Zone of the Changjiang (Yangtze River)Estuary.</title>
        <authorList>
            <person name="Zhang D."/>
            <person name="Zheng J."/>
            <person name="Liu S."/>
            <person name="He W."/>
        </authorList>
    </citation>
    <scope>NUCLEOTIDE SEQUENCE</scope>
    <source>
        <strain evidence="4">FXH-223</strain>
    </source>
</reference>
<sequence length="151" mass="16602">MLTFKSVSPDAVPLPLLLVADPSEERIRDYLPGALCLVAEEADVVVGACVLNRLDDATLELFNIAVDPADQGQGIGAALLRRALDEARARGFRRVELGTGTFGYQLTFYQRAGFRVEAVVRDHFLTHYDEPVIESGLQHKDQLRLGLALQP</sequence>
<dbReference type="CDD" id="cd04301">
    <property type="entry name" value="NAT_SF"/>
    <property type="match status" value="1"/>
</dbReference>
<proteinExistence type="predicted"/>
<dbReference type="InterPro" id="IPR016181">
    <property type="entry name" value="Acyl_CoA_acyltransferase"/>
</dbReference>
<dbReference type="AlphaFoldDB" id="A0A9Q3UGX5"/>